<accession>D2VAD9</accession>
<dbReference type="Gene3D" id="3.40.630.30">
    <property type="match status" value="1"/>
</dbReference>
<evidence type="ECO:0000313" key="2">
    <source>
        <dbReference type="EMBL" id="EFC46290.1"/>
    </source>
</evidence>
<dbReference type="InterPro" id="IPR000182">
    <property type="entry name" value="GNAT_dom"/>
</dbReference>
<protein>
    <submittedName>
        <fullName evidence="2">GCN5-related N-acetyltransferase</fullName>
    </submittedName>
</protein>
<feature type="domain" description="N-acetyltransferase" evidence="1">
    <location>
        <begin position="4"/>
        <end position="176"/>
    </location>
</feature>
<reference evidence="2 3" key="1">
    <citation type="journal article" date="2010" name="Cell">
        <title>The genome of Naegleria gruberi illuminates early eukaryotic versatility.</title>
        <authorList>
            <person name="Fritz-Laylin L.K."/>
            <person name="Prochnik S.E."/>
            <person name="Ginger M.L."/>
            <person name="Dacks J.B."/>
            <person name="Carpenter M.L."/>
            <person name="Field M.C."/>
            <person name="Kuo A."/>
            <person name="Paredez A."/>
            <person name="Chapman J."/>
            <person name="Pham J."/>
            <person name="Shu S."/>
            <person name="Neupane R."/>
            <person name="Cipriano M."/>
            <person name="Mancuso J."/>
            <person name="Tu H."/>
            <person name="Salamov A."/>
            <person name="Lindquist E."/>
            <person name="Shapiro H."/>
            <person name="Lucas S."/>
            <person name="Grigoriev I.V."/>
            <person name="Cande W.Z."/>
            <person name="Fulton C."/>
            <person name="Rokhsar D.S."/>
            <person name="Dawson S.C."/>
        </authorList>
    </citation>
    <scope>NUCLEOTIDE SEQUENCE [LARGE SCALE GENOMIC DNA]</scope>
    <source>
        <strain evidence="2 3">NEG-M</strain>
    </source>
</reference>
<dbReference type="Proteomes" id="UP000006671">
    <property type="component" value="Unassembled WGS sequence"/>
</dbReference>
<dbReference type="RefSeq" id="XP_002679034.1">
    <property type="nucleotide sequence ID" value="XM_002678988.1"/>
</dbReference>
<dbReference type="VEuPathDB" id="AmoebaDB:NAEGRDRAFT_47939"/>
<dbReference type="InParanoid" id="D2VAD9"/>
<dbReference type="PROSITE" id="PS51186">
    <property type="entry name" value="GNAT"/>
    <property type="match status" value="1"/>
</dbReference>
<proteinExistence type="predicted"/>
<dbReference type="GeneID" id="8859407"/>
<dbReference type="UniPathway" id="UPA00113">
    <property type="reaction ID" value="UER00529"/>
</dbReference>
<sequence>MEAMQIVGLVDSLELLEAIKSVRNQVFVQEQEIDSTLEFDANDIQFKEGLENSSTTSLLNKLRYYYIKFNGDDGEVCGTCRARKTTDSTWKIERVATLKNHRGKGLGQSLISFVIDDLSKLDDSSNSEETTFYIHAQLSAYPFWSRGNFNNGKFIKVGEDFEEASIPHCKMIYHPNK</sequence>
<dbReference type="Pfam" id="PF00583">
    <property type="entry name" value="Acetyltransf_1"/>
    <property type="match status" value="1"/>
</dbReference>
<keyword evidence="3" id="KW-1185">Reference proteome</keyword>
<organism evidence="3">
    <name type="scientific">Naegleria gruberi</name>
    <name type="common">Amoeba</name>
    <dbReference type="NCBI Taxonomy" id="5762"/>
    <lineage>
        <taxon>Eukaryota</taxon>
        <taxon>Discoba</taxon>
        <taxon>Heterolobosea</taxon>
        <taxon>Tetramitia</taxon>
        <taxon>Eutetramitia</taxon>
        <taxon>Vahlkampfiidae</taxon>
        <taxon>Naegleria</taxon>
    </lineage>
</organism>
<gene>
    <name evidence="2" type="ORF">NAEGRDRAFT_47939</name>
</gene>
<name>D2VAD9_NAEGR</name>
<dbReference type="KEGG" id="ngr:NAEGRDRAFT_47939"/>
<dbReference type="OrthoDB" id="329272at2759"/>
<dbReference type="OMA" id="SIPHCKM"/>
<dbReference type="GO" id="GO:0016747">
    <property type="term" value="F:acyltransferase activity, transferring groups other than amino-acyl groups"/>
    <property type="evidence" value="ECO:0007669"/>
    <property type="project" value="InterPro"/>
</dbReference>
<dbReference type="EMBL" id="GG738859">
    <property type="protein sequence ID" value="EFC46290.1"/>
    <property type="molecule type" value="Genomic_DNA"/>
</dbReference>
<evidence type="ECO:0000313" key="3">
    <source>
        <dbReference type="Proteomes" id="UP000006671"/>
    </source>
</evidence>
<evidence type="ECO:0000259" key="1">
    <source>
        <dbReference type="PROSITE" id="PS51186"/>
    </source>
</evidence>
<dbReference type="GO" id="GO:0006048">
    <property type="term" value="P:UDP-N-acetylglucosamine biosynthetic process"/>
    <property type="evidence" value="ECO:0007669"/>
    <property type="project" value="UniProtKB-UniPathway"/>
</dbReference>
<dbReference type="InterPro" id="IPR016181">
    <property type="entry name" value="Acyl_CoA_acyltransferase"/>
</dbReference>
<dbReference type="SUPFAM" id="SSF55729">
    <property type="entry name" value="Acyl-CoA N-acyltransferases (Nat)"/>
    <property type="match status" value="1"/>
</dbReference>
<keyword evidence="2" id="KW-0808">Transferase</keyword>
<dbReference type="CDD" id="cd04301">
    <property type="entry name" value="NAT_SF"/>
    <property type="match status" value="1"/>
</dbReference>
<dbReference type="AlphaFoldDB" id="D2VAD9"/>